<dbReference type="Pfam" id="PF00126">
    <property type="entry name" value="HTH_1"/>
    <property type="match status" value="1"/>
</dbReference>
<dbReference type="InterPro" id="IPR000847">
    <property type="entry name" value="LysR_HTH_N"/>
</dbReference>
<evidence type="ECO:0000256" key="1">
    <source>
        <dbReference type="ARBA" id="ARBA00009437"/>
    </source>
</evidence>
<accession>A0ABV2Q244</accession>
<comment type="similarity">
    <text evidence="1">Belongs to the LysR transcriptional regulatory family.</text>
</comment>
<reference evidence="6 7" key="1">
    <citation type="submission" date="2024-06" db="EMBL/GenBank/DDBJ databases">
        <title>Sorghum-associated microbial communities from plants grown in Nebraska, USA.</title>
        <authorList>
            <person name="Schachtman D."/>
        </authorList>
    </citation>
    <scope>NUCLEOTIDE SEQUENCE [LARGE SCALE GENOMIC DNA]</scope>
    <source>
        <strain evidence="6 7">2709</strain>
    </source>
</reference>
<proteinExistence type="inferred from homology"/>
<keyword evidence="4" id="KW-0804">Transcription</keyword>
<evidence type="ECO:0000313" key="7">
    <source>
        <dbReference type="Proteomes" id="UP001549320"/>
    </source>
</evidence>
<evidence type="ECO:0000256" key="2">
    <source>
        <dbReference type="ARBA" id="ARBA00023015"/>
    </source>
</evidence>
<dbReference type="Proteomes" id="UP001549320">
    <property type="component" value="Unassembled WGS sequence"/>
</dbReference>
<dbReference type="GO" id="GO:0003677">
    <property type="term" value="F:DNA binding"/>
    <property type="evidence" value="ECO:0007669"/>
    <property type="project" value="UniProtKB-KW"/>
</dbReference>
<dbReference type="CDD" id="cd08474">
    <property type="entry name" value="PBP2_CrgA_like_5"/>
    <property type="match status" value="1"/>
</dbReference>
<dbReference type="PANTHER" id="PTHR30537:SF5">
    <property type="entry name" value="HTH-TYPE TRANSCRIPTIONAL ACTIVATOR TTDR-RELATED"/>
    <property type="match status" value="1"/>
</dbReference>
<keyword evidence="7" id="KW-1185">Reference proteome</keyword>
<dbReference type="InterPro" id="IPR036388">
    <property type="entry name" value="WH-like_DNA-bd_sf"/>
</dbReference>
<dbReference type="Gene3D" id="3.40.190.290">
    <property type="match status" value="1"/>
</dbReference>
<dbReference type="InterPro" id="IPR036390">
    <property type="entry name" value="WH_DNA-bd_sf"/>
</dbReference>
<evidence type="ECO:0000256" key="3">
    <source>
        <dbReference type="ARBA" id="ARBA00023125"/>
    </source>
</evidence>
<organism evidence="6 7">
    <name type="scientific">Ottowia thiooxydans</name>
    <dbReference type="NCBI Taxonomy" id="219182"/>
    <lineage>
        <taxon>Bacteria</taxon>
        <taxon>Pseudomonadati</taxon>
        <taxon>Pseudomonadota</taxon>
        <taxon>Betaproteobacteria</taxon>
        <taxon>Burkholderiales</taxon>
        <taxon>Comamonadaceae</taxon>
        <taxon>Ottowia</taxon>
    </lineage>
</organism>
<dbReference type="Gene3D" id="1.10.10.10">
    <property type="entry name" value="Winged helix-like DNA-binding domain superfamily/Winged helix DNA-binding domain"/>
    <property type="match status" value="1"/>
</dbReference>
<gene>
    <name evidence="6" type="ORF">ABIE13_000184</name>
</gene>
<comment type="caution">
    <text evidence="6">The sequence shown here is derived from an EMBL/GenBank/DDBJ whole genome shotgun (WGS) entry which is preliminary data.</text>
</comment>
<evidence type="ECO:0000259" key="5">
    <source>
        <dbReference type="PROSITE" id="PS50931"/>
    </source>
</evidence>
<dbReference type="PROSITE" id="PS50931">
    <property type="entry name" value="HTH_LYSR"/>
    <property type="match status" value="1"/>
</dbReference>
<dbReference type="PANTHER" id="PTHR30537">
    <property type="entry name" value="HTH-TYPE TRANSCRIPTIONAL REGULATOR"/>
    <property type="match status" value="1"/>
</dbReference>
<keyword evidence="2" id="KW-0805">Transcription regulation</keyword>
<dbReference type="InterPro" id="IPR058163">
    <property type="entry name" value="LysR-type_TF_proteobact-type"/>
</dbReference>
<dbReference type="SUPFAM" id="SSF46785">
    <property type="entry name" value="Winged helix' DNA-binding domain"/>
    <property type="match status" value="1"/>
</dbReference>
<dbReference type="Pfam" id="PF03466">
    <property type="entry name" value="LysR_substrate"/>
    <property type="match status" value="1"/>
</dbReference>
<dbReference type="SUPFAM" id="SSF53850">
    <property type="entry name" value="Periplasmic binding protein-like II"/>
    <property type="match status" value="1"/>
</dbReference>
<dbReference type="InterPro" id="IPR005119">
    <property type="entry name" value="LysR_subst-bd"/>
</dbReference>
<keyword evidence="3 6" id="KW-0238">DNA-binding</keyword>
<protein>
    <submittedName>
        <fullName evidence="6">DNA-binding transcriptional LysR family regulator</fullName>
    </submittedName>
</protein>
<sequence length="304" mass="33472">MKLNHLDGLIAFWKVAEHRGFTAAAAELAVSPSALSQAIRQLEARLGVRLLNRTTRSVSLTEAGEAYLGRVGPALGQVIDAGDELNALQGRPSGLLRLNAARASIALALRPLLDGFLRTYPDVQLEITNDEGFVNIVERGFDAGIRFGESIDLDMVAVPIGGPVRVAVVASPEYLRRMPAPHHPDELVQHNCIRLRFSTTGAIYKWEFEMGGRMIDYEVAGNLIISDTTFSIDAALEGIGLAYTFEDFAEPHIQAGRLVRVLTDFSPTFPAFQLYYPTRHNQPSKLKALIEYVGKHRSYRRASS</sequence>
<evidence type="ECO:0000256" key="4">
    <source>
        <dbReference type="ARBA" id="ARBA00023163"/>
    </source>
</evidence>
<dbReference type="EMBL" id="JBEPSH010000001">
    <property type="protein sequence ID" value="MET4575087.1"/>
    <property type="molecule type" value="Genomic_DNA"/>
</dbReference>
<feature type="domain" description="HTH lysR-type" evidence="5">
    <location>
        <begin position="1"/>
        <end position="61"/>
    </location>
</feature>
<dbReference type="PRINTS" id="PR00039">
    <property type="entry name" value="HTHLYSR"/>
</dbReference>
<dbReference type="RefSeq" id="WP_354440337.1">
    <property type="nucleotide sequence ID" value="NZ_JBEPSH010000001.1"/>
</dbReference>
<name>A0ABV2Q244_9BURK</name>
<evidence type="ECO:0000313" key="6">
    <source>
        <dbReference type="EMBL" id="MET4575087.1"/>
    </source>
</evidence>